<evidence type="ECO:0000313" key="2">
    <source>
        <dbReference type="Proteomes" id="UP000260644"/>
    </source>
</evidence>
<dbReference type="RefSeq" id="WP_116977385.1">
    <property type="nucleotide sequence ID" value="NZ_QPMM01000010.1"/>
</dbReference>
<proteinExistence type="predicted"/>
<gene>
    <name evidence="1" type="ORF">DVR12_19095</name>
</gene>
<protein>
    <submittedName>
        <fullName evidence="1">DUF4843 domain-containing protein</fullName>
    </submittedName>
</protein>
<reference evidence="1 2" key="1">
    <citation type="submission" date="2018-07" db="EMBL/GenBank/DDBJ databases">
        <title>Chitinophaga K2CV101002-2 sp. nov., isolated from a monsoon evergreen broad-leaved forest soil.</title>
        <authorList>
            <person name="Lv Y."/>
        </authorList>
    </citation>
    <scope>NUCLEOTIDE SEQUENCE [LARGE SCALE GENOMIC DNA]</scope>
    <source>
        <strain evidence="1 2">GDMCC 1.1288</strain>
    </source>
</reference>
<dbReference type="PROSITE" id="PS51257">
    <property type="entry name" value="PROKAR_LIPOPROTEIN"/>
    <property type="match status" value="1"/>
</dbReference>
<evidence type="ECO:0000313" key="1">
    <source>
        <dbReference type="EMBL" id="RFS20667.1"/>
    </source>
</evidence>
<sequence>MKKIFILLSIVGLLYSCKKEDISSYAVDKDNIYLNYKNTDSLVYSFAYHPELEKDTIWLPIIISGKRVSFDRQFTVIAVDTSTTAVKDQHYQALKSSYTLPADSGTVKVPIILLNTDAELANKSVKLTVRVEGGDDFGSLLPTDIRSKEILFSNRLEQPAWWPYWGQLGKYSRVKHQLFLIASGTTDLVIPGSYPDAYMEIPRALYFISNASYLLNYPFNWVEENSKSGYTLEKRTDGTGDYDLFNLASPTKKFYLKYFPSANRYLFIDENGDQIIY</sequence>
<dbReference type="EMBL" id="QPMM01000010">
    <property type="protein sequence ID" value="RFS20667.1"/>
    <property type="molecule type" value="Genomic_DNA"/>
</dbReference>
<dbReference type="Pfam" id="PF16132">
    <property type="entry name" value="DUF4843"/>
    <property type="match status" value="1"/>
</dbReference>
<dbReference type="AlphaFoldDB" id="A0A3E1Y6X8"/>
<organism evidence="1 2">
    <name type="scientific">Chitinophaga silvatica</name>
    <dbReference type="NCBI Taxonomy" id="2282649"/>
    <lineage>
        <taxon>Bacteria</taxon>
        <taxon>Pseudomonadati</taxon>
        <taxon>Bacteroidota</taxon>
        <taxon>Chitinophagia</taxon>
        <taxon>Chitinophagales</taxon>
        <taxon>Chitinophagaceae</taxon>
        <taxon>Chitinophaga</taxon>
    </lineage>
</organism>
<accession>A0A3E1Y6X8</accession>
<dbReference type="OrthoDB" id="1094829at2"/>
<name>A0A3E1Y6X8_9BACT</name>
<dbReference type="InterPro" id="IPR032299">
    <property type="entry name" value="DUF4843"/>
</dbReference>
<keyword evidence="2" id="KW-1185">Reference proteome</keyword>
<dbReference type="Proteomes" id="UP000260644">
    <property type="component" value="Unassembled WGS sequence"/>
</dbReference>
<comment type="caution">
    <text evidence="1">The sequence shown here is derived from an EMBL/GenBank/DDBJ whole genome shotgun (WGS) entry which is preliminary data.</text>
</comment>